<protein>
    <submittedName>
        <fullName evidence="1">Uncharacterized protein</fullName>
    </submittedName>
</protein>
<organism evidence="1 2">
    <name type="scientific">Vibrio qingdaonensis</name>
    <dbReference type="NCBI Taxonomy" id="2829491"/>
    <lineage>
        <taxon>Bacteria</taxon>
        <taxon>Pseudomonadati</taxon>
        <taxon>Pseudomonadota</taxon>
        <taxon>Gammaproteobacteria</taxon>
        <taxon>Vibrionales</taxon>
        <taxon>Vibrionaceae</taxon>
        <taxon>Vibrio</taxon>
    </lineage>
</organism>
<dbReference type="RefSeq" id="WP_265675319.1">
    <property type="nucleotide sequence ID" value="NZ_JAKRRY010000015.1"/>
</dbReference>
<sequence length="59" mass="7053">MERTLEKEIVTTVHDLNNAQLLEVKRFIETMTSTKHSRELLSEEEIDMIRSLTSRHQRK</sequence>
<evidence type="ECO:0000313" key="1">
    <source>
        <dbReference type="EMBL" id="MCW8346777.1"/>
    </source>
</evidence>
<accession>A0A9X3HXG6</accession>
<dbReference type="EMBL" id="JAKRRY010000015">
    <property type="protein sequence ID" value="MCW8346777.1"/>
    <property type="molecule type" value="Genomic_DNA"/>
</dbReference>
<keyword evidence="2" id="KW-1185">Reference proteome</keyword>
<name>A0A9X3HXG6_9VIBR</name>
<reference evidence="1" key="1">
    <citation type="submission" date="2022-02" db="EMBL/GenBank/DDBJ databases">
        <title>Vibrio sp. nov, a new bacterium isolated from seawater.</title>
        <authorList>
            <person name="Yuan Y."/>
        </authorList>
    </citation>
    <scope>NUCLEOTIDE SEQUENCE</scope>
    <source>
        <strain evidence="1">ZSDZ65</strain>
    </source>
</reference>
<dbReference type="Proteomes" id="UP001155587">
    <property type="component" value="Unassembled WGS sequence"/>
</dbReference>
<comment type="caution">
    <text evidence="1">The sequence shown here is derived from an EMBL/GenBank/DDBJ whole genome shotgun (WGS) entry which is preliminary data.</text>
</comment>
<dbReference type="AlphaFoldDB" id="A0A9X3HXG6"/>
<gene>
    <name evidence="1" type="ORF">MD535_12300</name>
</gene>
<proteinExistence type="predicted"/>
<evidence type="ECO:0000313" key="2">
    <source>
        <dbReference type="Proteomes" id="UP001155587"/>
    </source>
</evidence>